<dbReference type="NCBIfam" id="TIGR00277">
    <property type="entry name" value="HDIG"/>
    <property type="match status" value="1"/>
</dbReference>
<feature type="transmembrane region" description="Helical" evidence="1">
    <location>
        <begin position="35"/>
        <end position="53"/>
    </location>
</feature>
<dbReference type="STRING" id="870242.cpu_08550"/>
<dbReference type="PANTHER" id="PTHR43155:SF2">
    <property type="entry name" value="CYCLIC DI-GMP PHOSPHODIESTERASE PA4108"/>
    <property type="match status" value="1"/>
</dbReference>
<dbReference type="InterPro" id="IPR003607">
    <property type="entry name" value="HD/PDEase_dom"/>
</dbReference>
<reference evidence="5" key="1">
    <citation type="submission" date="2016-12" db="EMBL/GenBank/DDBJ databases">
        <title>Draft Genome Sequences od Carboxydothermus pertinax and islandicus, Hydrogenogenic Carboxydotrophic Bacteria.</title>
        <authorList>
            <person name="Fukuyama Y."/>
            <person name="Ohmae K."/>
            <person name="Yoneda Y."/>
            <person name="Yoshida T."/>
            <person name="Sako Y."/>
        </authorList>
    </citation>
    <scope>NUCLEOTIDE SEQUENCE [LARGE SCALE GENOMIC DNA]</scope>
    <source>
        <strain evidence="5">Ug1</strain>
    </source>
</reference>
<feature type="transmembrane region" description="Helical" evidence="1">
    <location>
        <begin position="73"/>
        <end position="96"/>
    </location>
</feature>
<name>A0A1L8CTT1_9THEO</name>
<evidence type="ECO:0000259" key="3">
    <source>
        <dbReference type="PROSITE" id="PS51832"/>
    </source>
</evidence>
<dbReference type="Pfam" id="PF13487">
    <property type="entry name" value="HD_5"/>
    <property type="match status" value="1"/>
</dbReference>
<proteinExistence type="predicted"/>
<dbReference type="OrthoDB" id="10822at2"/>
<evidence type="ECO:0000256" key="1">
    <source>
        <dbReference type="SAM" id="Phobius"/>
    </source>
</evidence>
<evidence type="ECO:0000313" key="5">
    <source>
        <dbReference type="Proteomes" id="UP000187485"/>
    </source>
</evidence>
<dbReference type="Proteomes" id="UP000187485">
    <property type="component" value="Unassembled WGS sequence"/>
</dbReference>
<dbReference type="InterPro" id="IPR003018">
    <property type="entry name" value="GAF"/>
</dbReference>
<organism evidence="4 5">
    <name type="scientific">Carboxydothermus pertinax</name>
    <dbReference type="NCBI Taxonomy" id="870242"/>
    <lineage>
        <taxon>Bacteria</taxon>
        <taxon>Bacillati</taxon>
        <taxon>Bacillota</taxon>
        <taxon>Clostridia</taxon>
        <taxon>Thermoanaerobacterales</taxon>
        <taxon>Thermoanaerobacteraceae</taxon>
        <taxon>Carboxydothermus</taxon>
    </lineage>
</organism>
<dbReference type="PANTHER" id="PTHR43155">
    <property type="entry name" value="CYCLIC DI-GMP PHOSPHODIESTERASE PA4108-RELATED"/>
    <property type="match status" value="1"/>
</dbReference>
<evidence type="ECO:0000313" key="4">
    <source>
        <dbReference type="EMBL" id="GAV22345.1"/>
    </source>
</evidence>
<protein>
    <submittedName>
        <fullName evidence="4">HDIG domain-containing protein</fullName>
    </submittedName>
</protein>
<keyword evidence="1" id="KW-1133">Transmembrane helix</keyword>
<dbReference type="Pfam" id="PF13492">
    <property type="entry name" value="GAF_3"/>
    <property type="match status" value="1"/>
</dbReference>
<dbReference type="RefSeq" id="WP_075858829.1">
    <property type="nucleotide sequence ID" value="NZ_BDJK01000011.1"/>
</dbReference>
<dbReference type="InterPro" id="IPR006674">
    <property type="entry name" value="HD_domain"/>
</dbReference>
<accession>A0A1L8CTT1</accession>
<feature type="domain" description="HD" evidence="2">
    <location>
        <begin position="342"/>
        <end position="464"/>
    </location>
</feature>
<dbReference type="EMBL" id="BDJK01000011">
    <property type="protein sequence ID" value="GAV22345.1"/>
    <property type="molecule type" value="Genomic_DNA"/>
</dbReference>
<gene>
    <name evidence="4" type="ORF">cpu_08550</name>
</gene>
<sequence>MNDQLTSDFHRLRFIALIGALFFFLLNPEPINKKAFLVLLLAIVYSVLLYTYLRLNPEKRDFGYKLAFWLDCLFITIIIFYTGLTHSLFYFGYLLLVALHTFYYGPTFGFITAGVSAGMYFIVSYLDPEVKWFDFIFKSGFLFVMVIGVAVVYWENYRLKKLYLDEISKLQDLTIKTQKIAQVRDLEELADLGLKIAVNISNAAAGIVWVWEEKQENYLYPVAVYGIEKKDIPLTLAVDTVSCFPSLQNFETTITAGSVTGLFFEKNYRKIITVGLASKDQNLGFLTLYSNLDFTELDYLTIFCNYLAAQMSIVRLYEQSKELCFSITQALVMAIEAKDSYTAGHSLRVTAIAEKIGEKLGFSQERLERLKKAALLHDIGKIGIPEKILNKPGKLLPDEYREIQNHPEIGAEIIKPIAQMRDIIEIIYHHHERYDGTGYPSGLKGEEIPLEARVLAVADAFEAMTSDRSYRKALTKKEAIAEIINQKGKQFDPQVVEAFLEVVKEDGGYENAS</sequence>
<dbReference type="InterPro" id="IPR037522">
    <property type="entry name" value="HD_GYP_dom"/>
</dbReference>
<feature type="transmembrane region" description="Helical" evidence="1">
    <location>
        <begin position="12"/>
        <end position="28"/>
    </location>
</feature>
<dbReference type="SMART" id="SM00471">
    <property type="entry name" value="HDc"/>
    <property type="match status" value="1"/>
</dbReference>
<keyword evidence="1" id="KW-0812">Transmembrane</keyword>
<dbReference type="SUPFAM" id="SSF109604">
    <property type="entry name" value="HD-domain/PDEase-like"/>
    <property type="match status" value="1"/>
</dbReference>
<feature type="domain" description="HD-GYP" evidence="3">
    <location>
        <begin position="320"/>
        <end position="513"/>
    </location>
</feature>
<comment type="caution">
    <text evidence="4">The sequence shown here is derived from an EMBL/GenBank/DDBJ whole genome shotgun (WGS) entry which is preliminary data.</text>
</comment>
<evidence type="ECO:0000259" key="2">
    <source>
        <dbReference type="PROSITE" id="PS51831"/>
    </source>
</evidence>
<keyword evidence="5" id="KW-1185">Reference proteome</keyword>
<dbReference type="Gene3D" id="3.30.450.40">
    <property type="match status" value="1"/>
</dbReference>
<dbReference type="PROSITE" id="PS51831">
    <property type="entry name" value="HD"/>
    <property type="match status" value="1"/>
</dbReference>
<dbReference type="InterPro" id="IPR029016">
    <property type="entry name" value="GAF-like_dom_sf"/>
</dbReference>
<dbReference type="PROSITE" id="PS51832">
    <property type="entry name" value="HD_GYP"/>
    <property type="match status" value="1"/>
</dbReference>
<dbReference type="SUPFAM" id="SSF55781">
    <property type="entry name" value="GAF domain-like"/>
    <property type="match status" value="1"/>
</dbReference>
<dbReference type="AlphaFoldDB" id="A0A1L8CTT1"/>
<feature type="transmembrane region" description="Helical" evidence="1">
    <location>
        <begin position="103"/>
        <end position="123"/>
    </location>
</feature>
<dbReference type="Gene3D" id="1.10.3210.10">
    <property type="entry name" value="Hypothetical protein af1432"/>
    <property type="match status" value="1"/>
</dbReference>
<feature type="transmembrane region" description="Helical" evidence="1">
    <location>
        <begin position="135"/>
        <end position="154"/>
    </location>
</feature>
<keyword evidence="1" id="KW-0472">Membrane</keyword>
<dbReference type="CDD" id="cd00077">
    <property type="entry name" value="HDc"/>
    <property type="match status" value="1"/>
</dbReference>
<dbReference type="InterPro" id="IPR006675">
    <property type="entry name" value="HDIG_dom"/>
</dbReference>